<feature type="chain" id="PRO_5046616209" description="Lipoprotein SmpA/OmlA domain-containing protein" evidence="1">
    <location>
        <begin position="20"/>
        <end position="116"/>
    </location>
</feature>
<organism evidence="2 3">
    <name type="scientific">Cellvibrio zantedeschiae</name>
    <dbReference type="NCBI Taxonomy" id="1237077"/>
    <lineage>
        <taxon>Bacteria</taxon>
        <taxon>Pseudomonadati</taxon>
        <taxon>Pseudomonadota</taxon>
        <taxon>Gammaproteobacteria</taxon>
        <taxon>Cellvibrionales</taxon>
        <taxon>Cellvibrionaceae</taxon>
        <taxon>Cellvibrio</taxon>
    </lineage>
</organism>
<proteinExistence type="predicted"/>
<dbReference type="EMBL" id="BMYZ01000002">
    <property type="protein sequence ID" value="GGY77311.1"/>
    <property type="molecule type" value="Genomic_DNA"/>
</dbReference>
<dbReference type="Proteomes" id="UP000619761">
    <property type="component" value="Unassembled WGS sequence"/>
</dbReference>
<protein>
    <recommendedName>
        <fullName evidence="4">Lipoprotein SmpA/OmlA domain-containing protein</fullName>
    </recommendedName>
</protein>
<evidence type="ECO:0000313" key="2">
    <source>
        <dbReference type="EMBL" id="GGY77311.1"/>
    </source>
</evidence>
<reference evidence="3" key="1">
    <citation type="journal article" date="2019" name="Int. J. Syst. Evol. Microbiol.">
        <title>The Global Catalogue of Microorganisms (GCM) 10K type strain sequencing project: providing services to taxonomists for standard genome sequencing and annotation.</title>
        <authorList>
            <consortium name="The Broad Institute Genomics Platform"/>
            <consortium name="The Broad Institute Genome Sequencing Center for Infectious Disease"/>
            <person name="Wu L."/>
            <person name="Ma J."/>
        </authorList>
    </citation>
    <scope>NUCLEOTIDE SEQUENCE [LARGE SCALE GENOMIC DNA]</scope>
    <source>
        <strain evidence="3">KCTC 32239</strain>
    </source>
</reference>
<name>A0ABQ3B2V7_9GAMM</name>
<keyword evidence="3" id="KW-1185">Reference proteome</keyword>
<evidence type="ECO:0000313" key="3">
    <source>
        <dbReference type="Proteomes" id="UP000619761"/>
    </source>
</evidence>
<sequence>MKRLLILLPCFLLSACVYHQHTKDHRKGTEISSQQLASVEVGKTSKQWVLTNFGIPERTQVEKDGLEVFEYVNEHTKSSNKSFIFLFDIDSDQTVDRKVTRLVMRDEVVVGINTKD</sequence>
<dbReference type="RefSeq" id="WP_189418623.1">
    <property type="nucleotide sequence ID" value="NZ_BMYZ01000002.1"/>
</dbReference>
<feature type="signal peptide" evidence="1">
    <location>
        <begin position="1"/>
        <end position="19"/>
    </location>
</feature>
<gene>
    <name evidence="2" type="ORF">GCM10011613_22300</name>
</gene>
<comment type="caution">
    <text evidence="2">The sequence shown here is derived from an EMBL/GenBank/DDBJ whole genome shotgun (WGS) entry which is preliminary data.</text>
</comment>
<dbReference type="PROSITE" id="PS51257">
    <property type="entry name" value="PROKAR_LIPOPROTEIN"/>
    <property type="match status" value="1"/>
</dbReference>
<keyword evidence="1" id="KW-0732">Signal</keyword>
<accession>A0ABQ3B2V7</accession>
<evidence type="ECO:0000256" key="1">
    <source>
        <dbReference type="SAM" id="SignalP"/>
    </source>
</evidence>
<evidence type="ECO:0008006" key="4">
    <source>
        <dbReference type="Google" id="ProtNLM"/>
    </source>
</evidence>